<feature type="transmembrane region" description="Helical" evidence="2">
    <location>
        <begin position="208"/>
        <end position="233"/>
    </location>
</feature>
<name>A0A3N4YI29_9MICO</name>
<keyword evidence="2" id="KW-0472">Membrane</keyword>
<dbReference type="Proteomes" id="UP000280501">
    <property type="component" value="Unassembled WGS sequence"/>
</dbReference>
<feature type="compositionally biased region" description="Pro residues" evidence="1">
    <location>
        <begin position="8"/>
        <end position="17"/>
    </location>
</feature>
<keyword evidence="4" id="KW-1185">Reference proteome</keyword>
<keyword evidence="2" id="KW-1133">Transmembrane helix</keyword>
<organism evidence="3 4">
    <name type="scientific">Myceligenerans xiligouense</name>
    <dbReference type="NCBI Taxonomy" id="253184"/>
    <lineage>
        <taxon>Bacteria</taxon>
        <taxon>Bacillati</taxon>
        <taxon>Actinomycetota</taxon>
        <taxon>Actinomycetes</taxon>
        <taxon>Micrococcales</taxon>
        <taxon>Promicromonosporaceae</taxon>
        <taxon>Myceligenerans</taxon>
    </lineage>
</organism>
<dbReference type="AlphaFoldDB" id="A0A3N4YI29"/>
<gene>
    <name evidence="3" type="ORF">EDD34_1374</name>
</gene>
<dbReference type="OrthoDB" id="156718at2"/>
<evidence type="ECO:0000313" key="4">
    <source>
        <dbReference type="Proteomes" id="UP000280501"/>
    </source>
</evidence>
<protein>
    <submittedName>
        <fullName evidence="3">Uncharacterized protein</fullName>
    </submittedName>
</protein>
<dbReference type="RefSeq" id="WP_123813892.1">
    <property type="nucleotide sequence ID" value="NZ_RKQZ01000001.1"/>
</dbReference>
<feature type="transmembrane region" description="Helical" evidence="2">
    <location>
        <begin position="27"/>
        <end position="51"/>
    </location>
</feature>
<evidence type="ECO:0000313" key="3">
    <source>
        <dbReference type="EMBL" id="RPF20769.1"/>
    </source>
</evidence>
<accession>A0A3N4YI29</accession>
<evidence type="ECO:0000256" key="2">
    <source>
        <dbReference type="SAM" id="Phobius"/>
    </source>
</evidence>
<dbReference type="EMBL" id="RKQZ01000001">
    <property type="protein sequence ID" value="RPF20769.1"/>
    <property type="molecule type" value="Genomic_DNA"/>
</dbReference>
<sequence length="242" mass="23988">MTAGRPAPSAPGRPGGPDPRATGRAPLVALGAALLMAAGAILTGGAALAVAESQRDRDGFLMSRTADIDAHGYAITSEPIVLETPPPSNAPAGLLGDAKIVVTPESSGPVFVGIAPTSDTETYLAGVERTAVSGWGPYSRHREIDGLSPAGPPDEAGIWAASASGAGPQVLVWPVEPGNWTVVVMHSDAGAPLDVEGSAGVTAPVLRAIMAGLLTGGAVLLVASLGLALVPLLTAGTPRAHT</sequence>
<comment type="caution">
    <text evidence="3">The sequence shown here is derived from an EMBL/GenBank/DDBJ whole genome shotgun (WGS) entry which is preliminary data.</text>
</comment>
<reference evidence="3 4" key="1">
    <citation type="submission" date="2018-11" db="EMBL/GenBank/DDBJ databases">
        <title>Sequencing the genomes of 1000 actinobacteria strains.</title>
        <authorList>
            <person name="Klenk H.-P."/>
        </authorList>
    </citation>
    <scope>NUCLEOTIDE SEQUENCE [LARGE SCALE GENOMIC DNA]</scope>
    <source>
        <strain evidence="3 4">DSM 15700</strain>
    </source>
</reference>
<feature type="region of interest" description="Disordered" evidence="1">
    <location>
        <begin position="1"/>
        <end position="23"/>
    </location>
</feature>
<keyword evidence="2" id="KW-0812">Transmembrane</keyword>
<evidence type="ECO:0000256" key="1">
    <source>
        <dbReference type="SAM" id="MobiDB-lite"/>
    </source>
</evidence>
<proteinExistence type="predicted"/>